<sequence length="367" mass="42828">MMEGICEAVLRLGLLARLVASKNPSVRALQGVLEKVWHTIKPFEIRDIGGQLFSFQFAHSDDRNKALHGGAWHYDNNLLIFEQTNLNKKPVAETMKEMEVWIQISFIPAEMKSRKMAEKVAPRFGRFLLFDEKHSDPWSDIMRIRVAKDITTTLRDDLNLCIRGEIRSFEVKYERMPMFCYKCGRIGHPKLYCPEKTEDFKDRYGPWLRASPHPSKPRINKVEQEKSEMIWKSIKEQYYRGEFKHLVTKGGSNIETTEVEHNDHVEETPDGMEVLTESREPGGEVDMRMFEKKAHEEEMEEQAREKTLVVILEKNVTFSIGSGDVGKINVERKGRLTRLSQARRNSTKESVEKVTPKSDWLRRSKWR</sequence>
<proteinExistence type="predicted"/>
<name>A0AAV2FRT7_9ROSI</name>
<dbReference type="Proteomes" id="UP001497516">
    <property type="component" value="Chromosome 7"/>
</dbReference>
<organism evidence="4 5">
    <name type="scientific">Linum trigynum</name>
    <dbReference type="NCBI Taxonomy" id="586398"/>
    <lineage>
        <taxon>Eukaryota</taxon>
        <taxon>Viridiplantae</taxon>
        <taxon>Streptophyta</taxon>
        <taxon>Embryophyta</taxon>
        <taxon>Tracheophyta</taxon>
        <taxon>Spermatophyta</taxon>
        <taxon>Magnoliopsida</taxon>
        <taxon>eudicotyledons</taxon>
        <taxon>Gunneridae</taxon>
        <taxon>Pentapetalae</taxon>
        <taxon>rosids</taxon>
        <taxon>fabids</taxon>
        <taxon>Malpighiales</taxon>
        <taxon>Linaceae</taxon>
        <taxon>Linum</taxon>
    </lineage>
</organism>
<feature type="region of interest" description="Disordered" evidence="2">
    <location>
        <begin position="339"/>
        <end position="367"/>
    </location>
</feature>
<dbReference type="PANTHER" id="PTHR31286:SF167">
    <property type="entry name" value="OS09G0268800 PROTEIN"/>
    <property type="match status" value="1"/>
</dbReference>
<dbReference type="GO" id="GO:0003676">
    <property type="term" value="F:nucleic acid binding"/>
    <property type="evidence" value="ECO:0007669"/>
    <property type="project" value="InterPro"/>
</dbReference>
<dbReference type="InterPro" id="IPR025558">
    <property type="entry name" value="DUF4283"/>
</dbReference>
<dbReference type="InterPro" id="IPR001878">
    <property type="entry name" value="Znf_CCHC"/>
</dbReference>
<feature type="domain" description="CCHC-type" evidence="3">
    <location>
        <begin position="180"/>
        <end position="195"/>
    </location>
</feature>
<keyword evidence="1" id="KW-0862">Zinc</keyword>
<reference evidence="4 5" key="1">
    <citation type="submission" date="2024-04" db="EMBL/GenBank/DDBJ databases">
        <authorList>
            <person name="Fracassetti M."/>
        </authorList>
    </citation>
    <scope>NUCLEOTIDE SEQUENCE [LARGE SCALE GENOMIC DNA]</scope>
</reference>
<dbReference type="EMBL" id="OZ034820">
    <property type="protein sequence ID" value="CAL1401043.1"/>
    <property type="molecule type" value="Genomic_DNA"/>
</dbReference>
<accession>A0AAV2FRT7</accession>
<dbReference type="SUPFAM" id="SSF57756">
    <property type="entry name" value="Retrovirus zinc finger-like domains"/>
    <property type="match status" value="1"/>
</dbReference>
<keyword evidence="5" id="KW-1185">Reference proteome</keyword>
<dbReference type="PROSITE" id="PS50158">
    <property type="entry name" value="ZF_CCHC"/>
    <property type="match status" value="1"/>
</dbReference>
<protein>
    <recommendedName>
        <fullName evidence="3">CCHC-type domain-containing protein</fullName>
    </recommendedName>
</protein>
<evidence type="ECO:0000256" key="2">
    <source>
        <dbReference type="SAM" id="MobiDB-lite"/>
    </source>
</evidence>
<dbReference type="InterPro" id="IPR025836">
    <property type="entry name" value="Zn_knuckle_CX2CX4HX4C"/>
</dbReference>
<dbReference type="GO" id="GO:0008270">
    <property type="term" value="F:zinc ion binding"/>
    <property type="evidence" value="ECO:0007669"/>
    <property type="project" value="UniProtKB-KW"/>
</dbReference>
<keyword evidence="1" id="KW-0863">Zinc-finger</keyword>
<keyword evidence="1" id="KW-0479">Metal-binding</keyword>
<dbReference type="Pfam" id="PF14111">
    <property type="entry name" value="DUF4283"/>
    <property type="match status" value="1"/>
</dbReference>
<dbReference type="Pfam" id="PF14392">
    <property type="entry name" value="zf-CCHC_4"/>
    <property type="match status" value="1"/>
</dbReference>
<dbReference type="InterPro" id="IPR040256">
    <property type="entry name" value="At4g02000-like"/>
</dbReference>
<dbReference type="InterPro" id="IPR036875">
    <property type="entry name" value="Znf_CCHC_sf"/>
</dbReference>
<evidence type="ECO:0000259" key="3">
    <source>
        <dbReference type="PROSITE" id="PS50158"/>
    </source>
</evidence>
<dbReference type="PANTHER" id="PTHR31286">
    <property type="entry name" value="GLYCINE-RICH CELL WALL STRUCTURAL PROTEIN 1.8-LIKE"/>
    <property type="match status" value="1"/>
</dbReference>
<evidence type="ECO:0000313" key="5">
    <source>
        <dbReference type="Proteomes" id="UP001497516"/>
    </source>
</evidence>
<evidence type="ECO:0000313" key="4">
    <source>
        <dbReference type="EMBL" id="CAL1401043.1"/>
    </source>
</evidence>
<feature type="compositionally biased region" description="Basic and acidic residues" evidence="2">
    <location>
        <begin position="346"/>
        <end position="367"/>
    </location>
</feature>
<dbReference type="AlphaFoldDB" id="A0AAV2FRT7"/>
<gene>
    <name evidence="4" type="ORF">LTRI10_LOCUS41126</name>
</gene>
<evidence type="ECO:0000256" key="1">
    <source>
        <dbReference type="PROSITE-ProRule" id="PRU00047"/>
    </source>
</evidence>